<evidence type="ECO:0000313" key="9">
    <source>
        <dbReference type="Proteomes" id="UP000009022"/>
    </source>
</evidence>
<keyword evidence="3" id="KW-0813">Transport</keyword>
<dbReference type="InParanoid" id="B3SAR6"/>
<sequence>MTVEDNSNQPIIEEKILLEKRRVPKDRFHLVYILFFILGNASSLPIHIFMTAEAYYSVKLKGTPYQYNFENYIIVAYSISTIFASAANLRLLKSINVKHRMIFGLIVLTISFIFTAFMSKLDTTNWKITFFALTIITVILTGLFGNSMYQSSLYGLVGVFPKNYSQAVQCGQALSAILTALASIISLIVGKSVYDSGLGYFSSGVVLLMLCMCIQFLLGRVEFAKYYMRNLECGKKTVEKITLIEEDGEEMDEEIKPMYNRKLSNYQRINYVFKETWPTTVALFTCYTVTYTVYPAICSRVASVDRGDNDLFTGKLYIPITTFLLFATADMVGRTISVWVLWPSAKRGITLMILSLGRIIFIPLIFYCNAQPRRKSIPVLIPNDAAYVLIITLFALSHGYIKAIGVMHAPMRVNSSYRESAGSMSYFAIVSGFGIGSALSFLVAAVLY</sequence>
<keyword evidence="5 7" id="KW-1133">Transmembrane helix</keyword>
<reference evidence="8 9" key="1">
    <citation type="journal article" date="2008" name="Nature">
        <title>The Trichoplax genome and the nature of placozoans.</title>
        <authorList>
            <person name="Srivastava M."/>
            <person name="Begovic E."/>
            <person name="Chapman J."/>
            <person name="Putnam N.H."/>
            <person name="Hellsten U."/>
            <person name="Kawashima T."/>
            <person name="Kuo A."/>
            <person name="Mitros T."/>
            <person name="Salamov A."/>
            <person name="Carpenter M.L."/>
            <person name="Signorovitch A.Y."/>
            <person name="Moreno M.A."/>
            <person name="Kamm K."/>
            <person name="Grimwood J."/>
            <person name="Schmutz J."/>
            <person name="Shapiro H."/>
            <person name="Grigoriev I.V."/>
            <person name="Buss L.W."/>
            <person name="Schierwater B."/>
            <person name="Dellaporta S.L."/>
            <person name="Rokhsar D.S."/>
        </authorList>
    </citation>
    <scope>NUCLEOTIDE SEQUENCE [LARGE SCALE GENOMIC DNA]</scope>
    <source>
        <strain evidence="8 9">Grell-BS-1999</strain>
    </source>
</reference>
<accession>B3SAR6</accession>
<dbReference type="PANTHER" id="PTHR10332">
    <property type="entry name" value="EQUILIBRATIVE NUCLEOSIDE TRANSPORTER"/>
    <property type="match status" value="1"/>
</dbReference>
<evidence type="ECO:0000256" key="4">
    <source>
        <dbReference type="ARBA" id="ARBA00022692"/>
    </source>
</evidence>
<comment type="similarity">
    <text evidence="2">Belongs to the SLC29A/ENT transporter (TC 2.A.57) family.</text>
</comment>
<feature type="transmembrane region" description="Helical" evidence="7">
    <location>
        <begin position="426"/>
        <end position="447"/>
    </location>
</feature>
<dbReference type="SUPFAM" id="SSF103473">
    <property type="entry name" value="MFS general substrate transporter"/>
    <property type="match status" value="1"/>
</dbReference>
<feature type="transmembrane region" description="Helical" evidence="7">
    <location>
        <begin position="30"/>
        <end position="52"/>
    </location>
</feature>
<dbReference type="InterPro" id="IPR036259">
    <property type="entry name" value="MFS_trans_sf"/>
</dbReference>
<dbReference type="InterPro" id="IPR002259">
    <property type="entry name" value="Eqnu_transpt"/>
</dbReference>
<dbReference type="eggNOG" id="KOG1479">
    <property type="taxonomic scope" value="Eukaryota"/>
</dbReference>
<feature type="transmembrane region" description="Helical" evidence="7">
    <location>
        <begin position="170"/>
        <end position="194"/>
    </location>
</feature>
<evidence type="ECO:0000256" key="1">
    <source>
        <dbReference type="ARBA" id="ARBA00004141"/>
    </source>
</evidence>
<dbReference type="FunCoup" id="B3SAR6">
    <property type="interactions" value="102"/>
</dbReference>
<feature type="transmembrane region" description="Helical" evidence="7">
    <location>
        <begin position="317"/>
        <end position="342"/>
    </location>
</feature>
<dbReference type="CTD" id="6758577"/>
<dbReference type="GeneID" id="6758577"/>
<feature type="transmembrane region" description="Helical" evidence="7">
    <location>
        <begin position="72"/>
        <end position="89"/>
    </location>
</feature>
<evidence type="ECO:0000256" key="7">
    <source>
        <dbReference type="SAM" id="Phobius"/>
    </source>
</evidence>
<keyword evidence="9" id="KW-1185">Reference proteome</keyword>
<dbReference type="HOGENOM" id="CLU_021611_0_2_1"/>
<dbReference type="PhylomeDB" id="B3SAR6"/>
<dbReference type="KEGG" id="tad:TRIADDRAFT_61354"/>
<dbReference type="GO" id="GO:0005337">
    <property type="term" value="F:nucleoside transmembrane transporter activity"/>
    <property type="evidence" value="ECO:0000318"/>
    <property type="project" value="GO_Central"/>
</dbReference>
<feature type="transmembrane region" description="Helical" evidence="7">
    <location>
        <begin position="349"/>
        <end position="366"/>
    </location>
</feature>
<evidence type="ECO:0000256" key="2">
    <source>
        <dbReference type="ARBA" id="ARBA00007965"/>
    </source>
</evidence>
<dbReference type="Pfam" id="PF01733">
    <property type="entry name" value="Nucleoside_tran"/>
    <property type="match status" value="1"/>
</dbReference>
<proteinExistence type="inferred from homology"/>
<name>B3SAR6_TRIAD</name>
<dbReference type="OrthoDB" id="46396at2759"/>
<keyword evidence="4 7" id="KW-0812">Transmembrane</keyword>
<evidence type="ECO:0000256" key="6">
    <source>
        <dbReference type="ARBA" id="ARBA00023136"/>
    </source>
</evidence>
<dbReference type="RefSeq" id="XP_002117308.1">
    <property type="nucleotide sequence ID" value="XM_002117272.1"/>
</dbReference>
<dbReference type="PIRSF" id="PIRSF016379">
    <property type="entry name" value="ENT"/>
    <property type="match status" value="1"/>
</dbReference>
<evidence type="ECO:0008006" key="10">
    <source>
        <dbReference type="Google" id="ProtNLM"/>
    </source>
</evidence>
<feature type="transmembrane region" description="Helical" evidence="7">
    <location>
        <begin position="101"/>
        <end position="118"/>
    </location>
</feature>
<dbReference type="PANTHER" id="PTHR10332:SF88">
    <property type="entry name" value="EQUILIBRATIVE NUCLEOSIDE TRANSPORTER 1, ISOFORM A"/>
    <property type="match status" value="1"/>
</dbReference>
<gene>
    <name evidence="8" type="ORF">TRIADDRAFT_61354</name>
</gene>
<comment type="subcellular location">
    <subcellularLocation>
        <location evidence="1">Membrane</location>
        <topology evidence="1">Multi-pass membrane protein</topology>
    </subcellularLocation>
</comment>
<keyword evidence="6 7" id="KW-0472">Membrane</keyword>
<dbReference type="Proteomes" id="UP000009022">
    <property type="component" value="Unassembled WGS sequence"/>
</dbReference>
<organism evidence="8 9">
    <name type="scientific">Trichoplax adhaerens</name>
    <name type="common">Trichoplax reptans</name>
    <dbReference type="NCBI Taxonomy" id="10228"/>
    <lineage>
        <taxon>Eukaryota</taxon>
        <taxon>Metazoa</taxon>
        <taxon>Placozoa</taxon>
        <taxon>Uniplacotomia</taxon>
        <taxon>Trichoplacea</taxon>
        <taxon>Trichoplacidae</taxon>
        <taxon>Trichoplax</taxon>
    </lineage>
</organism>
<evidence type="ECO:0000256" key="3">
    <source>
        <dbReference type="ARBA" id="ARBA00022448"/>
    </source>
</evidence>
<feature type="transmembrane region" description="Helical" evidence="7">
    <location>
        <begin position="130"/>
        <end position="149"/>
    </location>
</feature>
<dbReference type="EMBL" id="DS985262">
    <property type="protein sequence ID" value="EDV20147.1"/>
    <property type="molecule type" value="Genomic_DNA"/>
</dbReference>
<dbReference type="AlphaFoldDB" id="B3SAR6"/>
<evidence type="ECO:0000256" key="5">
    <source>
        <dbReference type="ARBA" id="ARBA00022989"/>
    </source>
</evidence>
<evidence type="ECO:0000313" key="8">
    <source>
        <dbReference type="EMBL" id="EDV20147.1"/>
    </source>
</evidence>
<feature type="transmembrane region" description="Helical" evidence="7">
    <location>
        <begin position="200"/>
        <end position="219"/>
    </location>
</feature>
<dbReference type="GO" id="GO:0005886">
    <property type="term" value="C:plasma membrane"/>
    <property type="evidence" value="ECO:0000318"/>
    <property type="project" value="GO_Central"/>
</dbReference>
<protein>
    <recommendedName>
        <fullName evidence="10">Major facilitator superfamily (MFS) profile domain-containing protein</fullName>
    </recommendedName>
</protein>
<dbReference type="PRINTS" id="PR01130">
    <property type="entry name" value="DERENTRNSPRT"/>
</dbReference>
<feature type="transmembrane region" description="Helical" evidence="7">
    <location>
        <begin position="386"/>
        <end position="405"/>
    </location>
</feature>